<comment type="catalytic activity">
    <reaction evidence="6">
        <text>a 2'-deoxyadenosine in DNA + S-adenosyl-L-methionine = an N(6)-methyl-2'-deoxyadenosine in DNA + S-adenosyl-L-homocysteine + H(+)</text>
        <dbReference type="Rhea" id="RHEA:15197"/>
        <dbReference type="Rhea" id="RHEA-COMP:12418"/>
        <dbReference type="Rhea" id="RHEA-COMP:12419"/>
        <dbReference type="ChEBI" id="CHEBI:15378"/>
        <dbReference type="ChEBI" id="CHEBI:57856"/>
        <dbReference type="ChEBI" id="CHEBI:59789"/>
        <dbReference type="ChEBI" id="CHEBI:90615"/>
        <dbReference type="ChEBI" id="CHEBI:90616"/>
        <dbReference type="EC" id="2.1.1.72"/>
    </reaction>
</comment>
<dbReference type="Pfam" id="PF02086">
    <property type="entry name" value="MethyltransfD12"/>
    <property type="match status" value="1"/>
</dbReference>
<protein>
    <recommendedName>
        <fullName evidence="2">site-specific DNA-methyltransferase (adenine-specific)</fullName>
        <ecNumber evidence="2">2.1.1.72</ecNumber>
    </recommendedName>
</protein>
<evidence type="ECO:0000313" key="7">
    <source>
        <dbReference type="EMBL" id="NYD91376.1"/>
    </source>
</evidence>
<dbReference type="GO" id="GO:0006298">
    <property type="term" value="P:mismatch repair"/>
    <property type="evidence" value="ECO:0007669"/>
    <property type="project" value="TreeGrafter"/>
</dbReference>
<keyword evidence="3 7" id="KW-0489">Methyltransferase</keyword>
<dbReference type="GO" id="GO:1904047">
    <property type="term" value="F:S-adenosyl-L-methionine binding"/>
    <property type="evidence" value="ECO:0007669"/>
    <property type="project" value="TreeGrafter"/>
</dbReference>
<keyword evidence="8" id="KW-1185">Reference proteome</keyword>
<evidence type="ECO:0000256" key="3">
    <source>
        <dbReference type="ARBA" id="ARBA00022603"/>
    </source>
</evidence>
<dbReference type="EMBL" id="JACCBY010000005">
    <property type="protein sequence ID" value="NYD91376.1"/>
    <property type="molecule type" value="Genomic_DNA"/>
</dbReference>
<name>A0A7Y9FQ22_9SPHN</name>
<dbReference type="InterPro" id="IPR012263">
    <property type="entry name" value="M_m6A_EcoRV"/>
</dbReference>
<gene>
    <name evidence="7" type="ORF">HD841_003184</name>
</gene>
<dbReference type="GO" id="GO:0009307">
    <property type="term" value="P:DNA restriction-modification system"/>
    <property type="evidence" value="ECO:0007669"/>
    <property type="project" value="InterPro"/>
</dbReference>
<dbReference type="AlphaFoldDB" id="A0A7Y9FQ22"/>
<organism evidence="7 8">
    <name type="scientific">Sphingomonas melonis</name>
    <dbReference type="NCBI Taxonomy" id="152682"/>
    <lineage>
        <taxon>Bacteria</taxon>
        <taxon>Pseudomonadati</taxon>
        <taxon>Pseudomonadota</taxon>
        <taxon>Alphaproteobacteria</taxon>
        <taxon>Sphingomonadales</taxon>
        <taxon>Sphingomonadaceae</taxon>
        <taxon>Sphingomonas</taxon>
    </lineage>
</organism>
<evidence type="ECO:0000256" key="6">
    <source>
        <dbReference type="ARBA" id="ARBA00047942"/>
    </source>
</evidence>
<dbReference type="PANTHER" id="PTHR30481">
    <property type="entry name" value="DNA ADENINE METHYLASE"/>
    <property type="match status" value="1"/>
</dbReference>
<dbReference type="PANTHER" id="PTHR30481:SF4">
    <property type="entry name" value="SITE-SPECIFIC DNA-METHYLTRANSFERASE (ADENINE-SPECIFIC)"/>
    <property type="match status" value="1"/>
</dbReference>
<comment type="caution">
    <text evidence="7">The sequence shown here is derived from an EMBL/GenBank/DDBJ whole genome shotgun (WGS) entry which is preliminary data.</text>
</comment>
<dbReference type="Proteomes" id="UP000517753">
    <property type="component" value="Unassembled WGS sequence"/>
</dbReference>
<keyword evidence="5" id="KW-0949">S-adenosyl-L-methionine</keyword>
<dbReference type="PIRSF" id="PIRSF000398">
    <property type="entry name" value="M_m6A_EcoRV"/>
    <property type="match status" value="1"/>
</dbReference>
<dbReference type="GO" id="GO:0009007">
    <property type="term" value="F:site-specific DNA-methyltransferase (adenine-specific) activity"/>
    <property type="evidence" value="ECO:0007669"/>
    <property type="project" value="UniProtKB-EC"/>
</dbReference>
<evidence type="ECO:0000256" key="4">
    <source>
        <dbReference type="ARBA" id="ARBA00022679"/>
    </source>
</evidence>
<dbReference type="GO" id="GO:0043565">
    <property type="term" value="F:sequence-specific DNA binding"/>
    <property type="evidence" value="ECO:0007669"/>
    <property type="project" value="TreeGrafter"/>
</dbReference>
<sequence>MTCLAERPRHEERTTMDPVIVARPPAPYMGGKRNLAARLCALIDETPHKAYIEPFVGMGGVFLRRSRRPSVEVINDLSGDVANLFRVVRRHYEPFVDELRWLIASRAEFDRQKSIDPTALTDIERAVRFLYLQRLAFGGKVIGRHFGVDRASPSRFNLAKLRGELKLLSRRLEPVIVEQLGYAQVIRRYDRAGALFYLDPPYDETTGYGVEFSRADYVAMAAQLATIAGDFIISINDTPFIREAFAAFEIQEVDTTWTIGAKSAGAGAKVTELIIRNRR</sequence>
<evidence type="ECO:0000256" key="2">
    <source>
        <dbReference type="ARBA" id="ARBA00011900"/>
    </source>
</evidence>
<dbReference type="Gene3D" id="1.10.1020.10">
    <property type="entry name" value="Adenine-specific Methyltransferase, Domain 2"/>
    <property type="match status" value="1"/>
</dbReference>
<dbReference type="EC" id="2.1.1.72" evidence="2"/>
<evidence type="ECO:0000256" key="5">
    <source>
        <dbReference type="ARBA" id="ARBA00022691"/>
    </source>
</evidence>
<dbReference type="InterPro" id="IPR029063">
    <property type="entry name" value="SAM-dependent_MTases_sf"/>
</dbReference>
<dbReference type="SUPFAM" id="SSF53335">
    <property type="entry name" value="S-adenosyl-L-methionine-dependent methyltransferases"/>
    <property type="match status" value="1"/>
</dbReference>
<reference evidence="7 8" key="1">
    <citation type="submission" date="2020-08" db="EMBL/GenBank/DDBJ databases">
        <title>The Agave Microbiome: Exploring the role of microbial communities in plant adaptations to desert environments.</title>
        <authorList>
            <person name="Partida-Martinez L.P."/>
        </authorList>
    </citation>
    <scope>NUCLEOTIDE SEQUENCE [LARGE SCALE GENOMIC DNA]</scope>
    <source>
        <strain evidence="7 8">AS2.3</strain>
    </source>
</reference>
<evidence type="ECO:0000313" key="8">
    <source>
        <dbReference type="Proteomes" id="UP000517753"/>
    </source>
</evidence>
<evidence type="ECO:0000256" key="1">
    <source>
        <dbReference type="ARBA" id="ARBA00006594"/>
    </source>
</evidence>
<comment type="similarity">
    <text evidence="1">Belongs to the N(4)/N(6)-methyltransferase family.</text>
</comment>
<dbReference type="Gene3D" id="3.40.50.150">
    <property type="entry name" value="Vaccinia Virus protein VP39"/>
    <property type="match status" value="1"/>
</dbReference>
<dbReference type="RefSeq" id="WP_306455790.1">
    <property type="nucleotide sequence ID" value="NZ_JACCBY010000005.1"/>
</dbReference>
<proteinExistence type="inferred from homology"/>
<keyword evidence="4 7" id="KW-0808">Transferase</keyword>
<dbReference type="GO" id="GO:0032259">
    <property type="term" value="P:methylation"/>
    <property type="evidence" value="ECO:0007669"/>
    <property type="project" value="UniProtKB-KW"/>
</dbReference>
<dbReference type="InterPro" id="IPR023095">
    <property type="entry name" value="Ade_MeTrfase_dom_2"/>
</dbReference>
<accession>A0A7Y9FQ22</accession>
<dbReference type="PRINTS" id="PR00505">
    <property type="entry name" value="D12N6MTFRASE"/>
</dbReference>
<dbReference type="InterPro" id="IPR012327">
    <property type="entry name" value="MeTrfase_D12"/>
</dbReference>